<evidence type="ECO:0000313" key="6">
    <source>
        <dbReference type="EMBL" id="QJG67106.1"/>
    </source>
</evidence>
<dbReference type="InterPro" id="IPR043141">
    <property type="entry name" value="Ribosomal_uL10-like_sf"/>
</dbReference>
<evidence type="ECO:0000256" key="1">
    <source>
        <dbReference type="ARBA" id="ARBA00008889"/>
    </source>
</evidence>
<gene>
    <name evidence="5" type="primary">rplJ</name>
    <name evidence="6" type="ORF">HGG69_02160</name>
</gene>
<dbReference type="EMBL" id="CP051481">
    <property type="protein sequence ID" value="QJG67106.1"/>
    <property type="molecule type" value="Genomic_DNA"/>
</dbReference>
<dbReference type="InterPro" id="IPR002363">
    <property type="entry name" value="Ribosomal_uL10_CS_bac"/>
</dbReference>
<comment type="function">
    <text evidence="5">Forms part of the ribosomal stalk, playing a central role in the interaction of the ribosome with GTP-bound translation factors.</text>
</comment>
<name>A0A858U8S2_9MOLU</name>
<dbReference type="KEGG" id="mphe:HGG69_02160"/>
<evidence type="ECO:0000256" key="3">
    <source>
        <dbReference type="ARBA" id="ARBA00023274"/>
    </source>
</evidence>
<evidence type="ECO:0000256" key="2">
    <source>
        <dbReference type="ARBA" id="ARBA00022980"/>
    </source>
</evidence>
<dbReference type="Gene3D" id="3.30.70.1730">
    <property type="match status" value="1"/>
</dbReference>
<dbReference type="RefSeq" id="WP_169605157.1">
    <property type="nucleotide sequence ID" value="NZ_CP051481.1"/>
</dbReference>
<dbReference type="AlphaFoldDB" id="A0A858U8S2"/>
<dbReference type="InterPro" id="IPR001790">
    <property type="entry name" value="Ribosomal_uL10"/>
</dbReference>
<dbReference type="NCBIfam" id="NF000955">
    <property type="entry name" value="PRK00099.1-1"/>
    <property type="match status" value="1"/>
</dbReference>
<dbReference type="HAMAP" id="MF_00362">
    <property type="entry name" value="Ribosomal_uL10"/>
    <property type="match status" value="1"/>
</dbReference>
<evidence type="ECO:0000256" key="5">
    <source>
        <dbReference type="HAMAP-Rule" id="MF_00362"/>
    </source>
</evidence>
<dbReference type="Pfam" id="PF00466">
    <property type="entry name" value="Ribosomal_L10"/>
    <property type="match status" value="1"/>
</dbReference>
<organism evidence="6 7">
    <name type="scientific">Mycoplasma phocoenae</name>
    <dbReference type="NCBI Taxonomy" id="754517"/>
    <lineage>
        <taxon>Bacteria</taxon>
        <taxon>Bacillati</taxon>
        <taxon>Mycoplasmatota</taxon>
        <taxon>Mollicutes</taxon>
        <taxon>Mycoplasmataceae</taxon>
        <taxon>Mycoplasma</taxon>
    </lineage>
</organism>
<accession>A0A858U8S2</accession>
<dbReference type="GO" id="GO:0070180">
    <property type="term" value="F:large ribosomal subunit rRNA binding"/>
    <property type="evidence" value="ECO:0007669"/>
    <property type="project" value="UniProtKB-UniRule"/>
</dbReference>
<dbReference type="GO" id="GO:0003735">
    <property type="term" value="F:structural constituent of ribosome"/>
    <property type="evidence" value="ECO:0007669"/>
    <property type="project" value="InterPro"/>
</dbReference>
<protein>
    <recommendedName>
        <fullName evidence="4 5">Large ribosomal subunit protein uL10</fullName>
    </recommendedName>
</protein>
<evidence type="ECO:0000313" key="7">
    <source>
        <dbReference type="Proteomes" id="UP000501060"/>
    </source>
</evidence>
<dbReference type="InterPro" id="IPR047865">
    <property type="entry name" value="Ribosomal_uL10_bac_type"/>
</dbReference>
<comment type="similarity">
    <text evidence="1 5">Belongs to the universal ribosomal protein uL10 family.</text>
</comment>
<reference evidence="6 7" key="1">
    <citation type="submission" date="2020-04" db="EMBL/GenBank/DDBJ databases">
        <title>Novel Mycoplasma species detected in Phocoena phocoena (harbor porpoise) from the USA.</title>
        <authorList>
            <person name="Volokhov D.V."/>
        </authorList>
    </citation>
    <scope>NUCLEOTIDE SEQUENCE [LARGE SCALE GENOMIC DNA]</scope>
    <source>
        <strain evidence="6 7">Phocoena C-264-GEN</strain>
    </source>
</reference>
<keyword evidence="7" id="KW-1185">Reference proteome</keyword>
<dbReference type="GO" id="GO:0006412">
    <property type="term" value="P:translation"/>
    <property type="evidence" value="ECO:0007669"/>
    <property type="project" value="UniProtKB-UniRule"/>
</dbReference>
<dbReference type="Proteomes" id="UP000501060">
    <property type="component" value="Chromosome"/>
</dbReference>
<keyword evidence="2 5" id="KW-0689">Ribosomal protein</keyword>
<dbReference type="SUPFAM" id="SSF160369">
    <property type="entry name" value="Ribosomal protein L10-like"/>
    <property type="match status" value="1"/>
</dbReference>
<dbReference type="CDD" id="cd05797">
    <property type="entry name" value="Ribosomal_L10"/>
    <property type="match status" value="1"/>
</dbReference>
<dbReference type="PROSITE" id="PS01109">
    <property type="entry name" value="RIBOSOMAL_L10"/>
    <property type="match status" value="1"/>
</dbReference>
<dbReference type="PANTHER" id="PTHR11560">
    <property type="entry name" value="39S RIBOSOMAL PROTEIN L10, MITOCHONDRIAL"/>
    <property type="match status" value="1"/>
</dbReference>
<keyword evidence="5" id="KW-0694">RNA-binding</keyword>
<comment type="subunit">
    <text evidence="5">Part of the ribosomal stalk of the 50S ribosomal subunit. The N-terminus interacts with L11 and the large rRNA to form the base of the stalk. The C-terminus forms an elongated spine to which L12 dimers bind in a sequential fashion forming a multimeric L10(L12)X complex.</text>
</comment>
<proteinExistence type="inferred from homology"/>
<keyword evidence="5" id="KW-0699">rRNA-binding</keyword>
<keyword evidence="3 5" id="KW-0687">Ribonucleoprotein</keyword>
<dbReference type="GO" id="GO:0015934">
    <property type="term" value="C:large ribosomal subunit"/>
    <property type="evidence" value="ECO:0007669"/>
    <property type="project" value="InterPro"/>
</dbReference>
<dbReference type="InterPro" id="IPR022973">
    <property type="entry name" value="Ribosomal_uL10_bac"/>
</dbReference>
<evidence type="ECO:0000256" key="4">
    <source>
        <dbReference type="ARBA" id="ARBA00035202"/>
    </source>
</evidence>
<sequence>MSDLRDAKVLVVNEITEMLENAKALVVANYQGLNVEQLQELRTEAKANGVSLKVFKNRLVKHAASKLNYDALNDHLAGQNIYVFGNDDDISAAKLVANFAKKHKKLEIVAGIFENKVINADQVKVVATLPTYEEALMTLGSSLLTPLRHLAMGLDMMVKENKIQG</sequence>